<reference evidence="1 2" key="1">
    <citation type="submission" date="2019-08" db="EMBL/GenBank/DDBJ databases">
        <title>Actinomadura sp. nov. CYP1-5 isolated from mountain soil.</title>
        <authorList>
            <person name="Songsumanus A."/>
            <person name="Kuncharoen N."/>
            <person name="Kudo T."/>
            <person name="Yuki M."/>
            <person name="Igarashi Y."/>
            <person name="Tanasupawat S."/>
        </authorList>
    </citation>
    <scope>NUCLEOTIDE SEQUENCE [LARGE SCALE GENOMIC DNA]</scope>
    <source>
        <strain evidence="1 2">CYP1-5</strain>
    </source>
</reference>
<sequence length="348" mass="35656">MTIAFRAATSTTPTSGSATITIPGSIQAGDLMCIAGGLNNGGDPAKDWTTPSGWTLKDGRDVSNLYAALYLRVAQPGDQGSTVTLPTSALGKSGVGFASWSGGDPSASVDDWDVRVENVSAASHATPAVDTTGTNRQIVIIGVQSDSAVQSWNTPSGYTKQLDVIDNVNTSGHVTVTIQDKPAPTVGSYGGESLVAGAASVKAVTWTLAITPASSTQTARPASDVSSSLATAIPALGAGESLATRLAANADTSCVEVQNGGYTEEKFSALVDPLSSSGHTIRYRQQFVAGATAATVLVEVREGGTVRASWTDTLSGTFTAFSHTLTSTQANSIVDYTDLRVRFTPTVS</sequence>
<protein>
    <submittedName>
        <fullName evidence="1">Uncharacterized protein</fullName>
    </submittedName>
</protein>
<evidence type="ECO:0000313" key="2">
    <source>
        <dbReference type="Proteomes" id="UP000323505"/>
    </source>
</evidence>
<dbReference type="Proteomes" id="UP000323505">
    <property type="component" value="Unassembled WGS sequence"/>
</dbReference>
<proteinExistence type="predicted"/>
<dbReference type="EMBL" id="VSRQ01000007">
    <property type="protein sequence ID" value="TYK45145.1"/>
    <property type="molecule type" value="Genomic_DNA"/>
</dbReference>
<name>A0A5D3FCU1_9ACTN</name>
<organism evidence="1 2">
    <name type="scientific">Actinomadura decatromicini</name>
    <dbReference type="NCBI Taxonomy" id="2604572"/>
    <lineage>
        <taxon>Bacteria</taxon>
        <taxon>Bacillati</taxon>
        <taxon>Actinomycetota</taxon>
        <taxon>Actinomycetes</taxon>
        <taxon>Streptosporangiales</taxon>
        <taxon>Thermomonosporaceae</taxon>
        <taxon>Actinomadura</taxon>
    </lineage>
</organism>
<comment type="caution">
    <text evidence="1">The sequence shown here is derived from an EMBL/GenBank/DDBJ whole genome shotgun (WGS) entry which is preliminary data.</text>
</comment>
<accession>A0A5D3FCU1</accession>
<dbReference type="RefSeq" id="WP_148765521.1">
    <property type="nucleotide sequence ID" value="NZ_VSRQ01000007.1"/>
</dbReference>
<dbReference type="AlphaFoldDB" id="A0A5D3FCU1"/>
<gene>
    <name evidence="1" type="ORF">FXF68_31180</name>
</gene>
<keyword evidence="2" id="KW-1185">Reference proteome</keyword>
<evidence type="ECO:0000313" key="1">
    <source>
        <dbReference type="EMBL" id="TYK45145.1"/>
    </source>
</evidence>